<feature type="domain" description="TRUD" evidence="6">
    <location>
        <begin position="273"/>
        <end position="483"/>
    </location>
</feature>
<dbReference type="CDD" id="cd02576">
    <property type="entry name" value="PseudoU_synth_ScPUS7"/>
    <property type="match status" value="1"/>
</dbReference>
<evidence type="ECO:0000313" key="8">
    <source>
        <dbReference type="Proteomes" id="UP000218231"/>
    </source>
</evidence>
<dbReference type="GO" id="GO:0009982">
    <property type="term" value="F:pseudouridine synthase activity"/>
    <property type="evidence" value="ECO:0007669"/>
    <property type="project" value="InterPro"/>
</dbReference>
<feature type="region of interest" description="Disordered" evidence="5">
    <location>
        <begin position="568"/>
        <end position="599"/>
    </location>
</feature>
<dbReference type="GO" id="GO:0005634">
    <property type="term" value="C:nucleus"/>
    <property type="evidence" value="ECO:0007669"/>
    <property type="project" value="TreeGrafter"/>
</dbReference>
<dbReference type="InterPro" id="IPR020103">
    <property type="entry name" value="PsdUridine_synth_cat_dom_sf"/>
</dbReference>
<evidence type="ECO:0000256" key="3">
    <source>
        <dbReference type="ARBA" id="ARBA00023235"/>
    </source>
</evidence>
<dbReference type="AlphaFoldDB" id="A0A2A2JU66"/>
<dbReference type="NCBIfam" id="TIGR00094">
    <property type="entry name" value="tRNA_TruD_broad"/>
    <property type="match status" value="1"/>
</dbReference>
<comment type="similarity">
    <text evidence="1">Belongs to the pseudouridine synthase TruD family.</text>
</comment>
<dbReference type="PIRSF" id="PIRSF037016">
    <property type="entry name" value="Pseudouridin_synth_euk_prd"/>
    <property type="match status" value="1"/>
</dbReference>
<dbReference type="GO" id="GO:0008033">
    <property type="term" value="P:tRNA processing"/>
    <property type="evidence" value="ECO:0007669"/>
    <property type="project" value="UniProtKB-KW"/>
</dbReference>
<dbReference type="STRING" id="2018661.A0A2A2JU66"/>
<dbReference type="Pfam" id="PF01142">
    <property type="entry name" value="TruD"/>
    <property type="match status" value="1"/>
</dbReference>
<dbReference type="EMBL" id="LIAE01010213">
    <property type="protein sequence ID" value="PAV65284.1"/>
    <property type="molecule type" value="Genomic_DNA"/>
</dbReference>
<sequence length="599" mass="67582">MESDFGITEYIGLDGSTESLQPIQCILKELYSDFIVQEILADKTVLPLPNSKEEKDAKNDDQKEVKEEETKEKEIPRPSFLSEEGQKIIDEVFEKKIKEETSVEIGELTKDQRREIHEFIREKYREQLNSETKGTAIGVQFVGNSNKGRKRKRWEGPDYCHFTMAKENKDTSYALGIVGQMLSNPRMEFRTHGIKDRRGVTVQRCSAFRVEKDRLLAANSRLRDIRVYDCSYENEHVKMGGHWGNRFNIVLRDVGKENREILEERMRIFAQNGFINYYGTQRFGSLSISTSDVGKLILQRKWEEAVRAMLCENSPDKNAKGQSSIAEATAKWRETGDAKEALKLMKGGTASASLEGIVLRALTKGSTYQQCMTEALNINSRSLYVHAYQSLIWNKVASRRVHDFGIKVVAGDRGENGEELKEDTAHINQIAIPLPGVSKLFDGSTVQEWIDDYLTADGLDRSTFEAMKRHFALGEQSRPLFVVPEDVEWKFVEYDNPREPIQDGLSSRAAAKSGNLLALQLSFNLSSGCYATVALRQITGSDMGKKAQKGLSLAGLAGSAGLKYTEYTARGVQKVPKEPEPETESEKRDANGDQPIREE</sequence>
<organism evidence="7 8">
    <name type="scientific">Diploscapter pachys</name>
    <dbReference type="NCBI Taxonomy" id="2018661"/>
    <lineage>
        <taxon>Eukaryota</taxon>
        <taxon>Metazoa</taxon>
        <taxon>Ecdysozoa</taxon>
        <taxon>Nematoda</taxon>
        <taxon>Chromadorea</taxon>
        <taxon>Rhabditida</taxon>
        <taxon>Rhabditina</taxon>
        <taxon>Rhabditomorpha</taxon>
        <taxon>Rhabditoidea</taxon>
        <taxon>Rhabditidae</taxon>
        <taxon>Diploscapter</taxon>
    </lineage>
</organism>
<evidence type="ECO:0000256" key="5">
    <source>
        <dbReference type="SAM" id="MobiDB-lite"/>
    </source>
</evidence>
<protein>
    <recommendedName>
        <fullName evidence="6">TRUD domain-containing protein</fullName>
    </recommendedName>
</protein>
<accession>A0A2A2JU66</accession>
<dbReference type="Proteomes" id="UP000218231">
    <property type="component" value="Unassembled WGS sequence"/>
</dbReference>
<keyword evidence="2" id="KW-0819">tRNA processing</keyword>
<dbReference type="GO" id="GO:0003723">
    <property type="term" value="F:RNA binding"/>
    <property type="evidence" value="ECO:0007669"/>
    <property type="project" value="InterPro"/>
</dbReference>
<dbReference type="OrthoDB" id="447290at2759"/>
<dbReference type="InterPro" id="IPR042214">
    <property type="entry name" value="TruD_catalytic"/>
</dbReference>
<proteinExistence type="inferred from homology"/>
<reference evidence="7 8" key="1">
    <citation type="journal article" date="2017" name="Curr. Biol.">
        <title>Genome architecture and evolution of a unichromosomal asexual nematode.</title>
        <authorList>
            <person name="Fradin H."/>
            <person name="Zegar C."/>
            <person name="Gutwein M."/>
            <person name="Lucas J."/>
            <person name="Kovtun M."/>
            <person name="Corcoran D."/>
            <person name="Baugh L.R."/>
            <person name="Kiontke K."/>
            <person name="Gunsalus K."/>
            <person name="Fitch D.H."/>
            <person name="Piano F."/>
        </authorList>
    </citation>
    <scope>NUCLEOTIDE SEQUENCE [LARGE SCALE GENOMIC DNA]</scope>
    <source>
        <strain evidence="7">PF1309</strain>
    </source>
</reference>
<dbReference type="PANTHER" id="PTHR13326:SF31">
    <property type="entry name" value="PSEUDOURIDYLATE SYNTHASE 7 HOMOLOG"/>
    <property type="match status" value="1"/>
</dbReference>
<evidence type="ECO:0000256" key="2">
    <source>
        <dbReference type="ARBA" id="ARBA00022694"/>
    </source>
</evidence>
<dbReference type="PANTHER" id="PTHR13326">
    <property type="entry name" value="TRNA PSEUDOURIDINE SYNTHASE D"/>
    <property type="match status" value="1"/>
</dbReference>
<keyword evidence="8" id="KW-1185">Reference proteome</keyword>
<evidence type="ECO:0000313" key="7">
    <source>
        <dbReference type="EMBL" id="PAV65284.1"/>
    </source>
</evidence>
<dbReference type="InterPro" id="IPR011760">
    <property type="entry name" value="PsdUridine_synth_TruD_insert"/>
</dbReference>
<comment type="catalytic activity">
    <reaction evidence="4">
        <text>a uridine in tRNA = a pseudouridine in tRNA</text>
        <dbReference type="Rhea" id="RHEA:54572"/>
        <dbReference type="Rhea" id="RHEA-COMP:13339"/>
        <dbReference type="Rhea" id="RHEA-COMP:13934"/>
        <dbReference type="ChEBI" id="CHEBI:65314"/>
        <dbReference type="ChEBI" id="CHEBI:65315"/>
    </reaction>
</comment>
<comment type="caution">
    <text evidence="7">The sequence shown here is derived from an EMBL/GenBank/DDBJ whole genome shotgun (WGS) entry which is preliminary data.</text>
</comment>
<name>A0A2A2JU66_9BILA</name>
<dbReference type="SUPFAM" id="SSF55120">
    <property type="entry name" value="Pseudouridine synthase"/>
    <property type="match status" value="1"/>
</dbReference>
<evidence type="ECO:0000256" key="4">
    <source>
        <dbReference type="ARBA" id="ARBA00036943"/>
    </source>
</evidence>
<evidence type="ECO:0000259" key="6">
    <source>
        <dbReference type="PROSITE" id="PS50984"/>
    </source>
</evidence>
<feature type="compositionally biased region" description="Basic and acidic residues" evidence="5">
    <location>
        <begin position="51"/>
        <end position="76"/>
    </location>
</feature>
<gene>
    <name evidence="7" type="ORF">WR25_13025</name>
</gene>
<dbReference type="InterPro" id="IPR001656">
    <property type="entry name" value="PsdUridine_synth_TruD"/>
</dbReference>
<dbReference type="GO" id="GO:0001522">
    <property type="term" value="P:pseudouridine synthesis"/>
    <property type="evidence" value="ECO:0007669"/>
    <property type="project" value="InterPro"/>
</dbReference>
<evidence type="ECO:0000256" key="1">
    <source>
        <dbReference type="ARBA" id="ARBA00007953"/>
    </source>
</evidence>
<feature type="region of interest" description="Disordered" evidence="5">
    <location>
        <begin position="50"/>
        <end position="77"/>
    </location>
</feature>
<feature type="compositionally biased region" description="Basic and acidic residues" evidence="5">
    <location>
        <begin position="575"/>
        <end position="599"/>
    </location>
</feature>
<keyword evidence="3" id="KW-0413">Isomerase</keyword>
<dbReference type="PROSITE" id="PS50984">
    <property type="entry name" value="TRUD"/>
    <property type="match status" value="1"/>
</dbReference>
<dbReference type="Gene3D" id="3.30.2350.20">
    <property type="entry name" value="TruD, catalytic domain"/>
    <property type="match status" value="2"/>
</dbReference>